<evidence type="ECO:0000256" key="3">
    <source>
        <dbReference type="RuleBase" id="RU363067"/>
    </source>
</evidence>
<accession>C5LJI6</accession>
<dbReference type="PROSITE" id="PS00126">
    <property type="entry name" value="PDEASE_I_1"/>
    <property type="match status" value="1"/>
</dbReference>
<dbReference type="EC" id="3.1.4.-" evidence="3"/>
<evidence type="ECO:0000256" key="1">
    <source>
        <dbReference type="ARBA" id="ARBA00022723"/>
    </source>
</evidence>
<dbReference type="AlphaFoldDB" id="C5LJI6"/>
<gene>
    <name evidence="6" type="ORF">Pmar_PMAR023227</name>
</gene>
<feature type="compositionally biased region" description="Low complexity" evidence="4">
    <location>
        <begin position="226"/>
        <end position="240"/>
    </location>
</feature>
<evidence type="ECO:0000313" key="7">
    <source>
        <dbReference type="Proteomes" id="UP000007800"/>
    </source>
</evidence>
<feature type="domain" description="PDEase" evidence="5">
    <location>
        <begin position="255"/>
        <end position="610"/>
    </location>
</feature>
<evidence type="ECO:0000259" key="5">
    <source>
        <dbReference type="PROSITE" id="PS51845"/>
    </source>
</evidence>
<evidence type="ECO:0000256" key="4">
    <source>
        <dbReference type="SAM" id="MobiDB-lite"/>
    </source>
</evidence>
<dbReference type="PANTHER" id="PTHR11347">
    <property type="entry name" value="CYCLIC NUCLEOTIDE PHOSPHODIESTERASE"/>
    <property type="match status" value="1"/>
</dbReference>
<comment type="cofactor">
    <cofactor evidence="3">
        <name>a divalent metal cation</name>
        <dbReference type="ChEBI" id="CHEBI:60240"/>
    </cofactor>
    <text evidence="3">Binds 2 divalent metal cations per subunit. Site 1 may preferentially bind zinc ions, while site 2 has a preference for magnesium and/or manganese ions.</text>
</comment>
<evidence type="ECO:0000256" key="2">
    <source>
        <dbReference type="ARBA" id="ARBA00022801"/>
    </source>
</evidence>
<feature type="compositionally biased region" description="Low complexity" evidence="4">
    <location>
        <begin position="43"/>
        <end position="54"/>
    </location>
</feature>
<feature type="region of interest" description="Disordered" evidence="4">
    <location>
        <begin position="607"/>
        <end position="627"/>
    </location>
</feature>
<dbReference type="SMART" id="SM00471">
    <property type="entry name" value="HDc"/>
    <property type="match status" value="1"/>
</dbReference>
<dbReference type="GO" id="GO:0007165">
    <property type="term" value="P:signal transduction"/>
    <property type="evidence" value="ECO:0007669"/>
    <property type="project" value="InterPro"/>
</dbReference>
<dbReference type="CDD" id="cd00077">
    <property type="entry name" value="HDc"/>
    <property type="match status" value="1"/>
</dbReference>
<reference evidence="6 7" key="1">
    <citation type="submission" date="2008-07" db="EMBL/GenBank/DDBJ databases">
        <authorList>
            <person name="El-Sayed N."/>
            <person name="Caler E."/>
            <person name="Inman J."/>
            <person name="Amedeo P."/>
            <person name="Hass B."/>
            <person name="Wortman J."/>
        </authorList>
    </citation>
    <scope>NUCLEOTIDE SEQUENCE [LARGE SCALE GENOMIC DNA]</scope>
    <source>
        <strain evidence="7">ATCC 50983 / TXsc</strain>
    </source>
</reference>
<dbReference type="Gene3D" id="1.10.1300.10">
    <property type="entry name" value="3'5'-cyclic nucleotide phosphodiesterase, catalytic domain"/>
    <property type="match status" value="1"/>
</dbReference>
<evidence type="ECO:0000313" key="6">
    <source>
        <dbReference type="EMBL" id="EER03115.1"/>
    </source>
</evidence>
<dbReference type="Pfam" id="PF00233">
    <property type="entry name" value="PDEase_I"/>
    <property type="match status" value="1"/>
</dbReference>
<name>C5LJI6_PERM5</name>
<dbReference type="InterPro" id="IPR003607">
    <property type="entry name" value="HD/PDEase_dom"/>
</dbReference>
<dbReference type="InterPro" id="IPR023174">
    <property type="entry name" value="PDEase_CS"/>
</dbReference>
<dbReference type="GO" id="GO:0004114">
    <property type="term" value="F:3',5'-cyclic-nucleotide phosphodiesterase activity"/>
    <property type="evidence" value="ECO:0007669"/>
    <property type="project" value="InterPro"/>
</dbReference>
<dbReference type="EMBL" id="GG682453">
    <property type="protein sequence ID" value="EER03115.1"/>
    <property type="molecule type" value="Genomic_DNA"/>
</dbReference>
<dbReference type="RefSeq" id="XP_002771299.1">
    <property type="nucleotide sequence ID" value="XM_002771253.1"/>
</dbReference>
<keyword evidence="1 3" id="KW-0479">Metal-binding</keyword>
<dbReference type="GO" id="GO:0046872">
    <property type="term" value="F:metal ion binding"/>
    <property type="evidence" value="ECO:0007669"/>
    <property type="project" value="UniProtKB-KW"/>
</dbReference>
<comment type="similarity">
    <text evidence="3">Belongs to the cyclic nucleotide phosphodiesterase family.</text>
</comment>
<feature type="compositionally biased region" description="Basic and acidic residues" evidence="4">
    <location>
        <begin position="607"/>
        <end position="617"/>
    </location>
</feature>
<sequence>MSPIPTTKNPDDYDRRVGVAASTLSDEVEDASDVPTISPFIQSPRSESMAMSSAEAPSTADVVAACAVAAAEESRTGQKVCAEDVLAYFRRYDLENLLTMMLIELGAHTPRDPAQFMCDYIRANLPSERYGAVEDNDDANSCHQAGEFMHHDDDDEEEEDLVPPAPPPQLAISRHVSHRLSHDLTSTAIRSIVLRRVSRQLEKENPSVHAFVQQWMRPGMGGGRGSSTSSGRGSISGASRRASDSVAYHEARLTAKMLEVPVMEALELPDLLSWKTKLFTLDRSELVRRAYSVFDRWSFVGEGKLVEASRLWGFINLIANDYHADNPYHNFYHAYQVMSCVGYVMFNAGCSVHPGGPAGGPRDVICTPLEEFSLLIAALCHDVNHPGFNNDYFIKGRKHLAVRYNDSAVLENMHAARAFELLLGGAVDFTATWPAAAAADETGEPSDYEVFRQTVISVILATDMKAHFDITIKLQELLLDRNDGSKRAAGEWVDGALAETRPTLLKGIVHAADISNPLMPYDEYYEWSYRVVSEYYHQAEAERLEGLPFAPFMAHRPDDAVELAKLQVGFINFVVSPLWNTLDGLLEGLHDRVEVMEINLQRMKDVEDREQGRRDSCAGHAQVDDITSEEDAQCAAVVAD</sequence>
<organism evidence="7">
    <name type="scientific">Perkinsus marinus (strain ATCC 50983 / TXsc)</name>
    <dbReference type="NCBI Taxonomy" id="423536"/>
    <lineage>
        <taxon>Eukaryota</taxon>
        <taxon>Sar</taxon>
        <taxon>Alveolata</taxon>
        <taxon>Perkinsozoa</taxon>
        <taxon>Perkinsea</taxon>
        <taxon>Perkinsida</taxon>
        <taxon>Perkinsidae</taxon>
        <taxon>Perkinsus</taxon>
    </lineage>
</organism>
<dbReference type="InterPro" id="IPR002073">
    <property type="entry name" value="PDEase_catalytic_dom"/>
</dbReference>
<feature type="region of interest" description="Disordered" evidence="4">
    <location>
        <begin position="216"/>
        <end position="241"/>
    </location>
</feature>
<dbReference type="OrthoDB" id="189220at2759"/>
<feature type="region of interest" description="Disordered" evidence="4">
    <location>
        <begin position="1"/>
        <end position="54"/>
    </location>
</feature>
<dbReference type="GeneID" id="9051858"/>
<dbReference type="InterPro" id="IPR036971">
    <property type="entry name" value="PDEase_catalytic_dom_sf"/>
</dbReference>
<keyword evidence="7" id="KW-1185">Reference proteome</keyword>
<dbReference type="Proteomes" id="UP000007800">
    <property type="component" value="Unassembled WGS sequence"/>
</dbReference>
<dbReference type="InParanoid" id="C5LJI6"/>
<dbReference type="PROSITE" id="PS51845">
    <property type="entry name" value="PDEASE_I_2"/>
    <property type="match status" value="1"/>
</dbReference>
<dbReference type="SUPFAM" id="SSF109604">
    <property type="entry name" value="HD-domain/PDEase-like"/>
    <property type="match status" value="1"/>
</dbReference>
<proteinExistence type="inferred from homology"/>
<protein>
    <recommendedName>
        <fullName evidence="3">Phosphodiesterase</fullName>
        <ecNumber evidence="3">3.1.4.-</ecNumber>
    </recommendedName>
</protein>
<keyword evidence="2 3" id="KW-0378">Hydrolase</keyword>